<reference evidence="1 2" key="1">
    <citation type="journal article" date="2023" name="G3 (Bethesda)">
        <title>A chromosome-length genome assembly and annotation of blackberry (Rubus argutus, cv. 'Hillquist').</title>
        <authorList>
            <person name="Bruna T."/>
            <person name="Aryal R."/>
            <person name="Dudchenko O."/>
            <person name="Sargent D.J."/>
            <person name="Mead D."/>
            <person name="Buti M."/>
            <person name="Cavallini A."/>
            <person name="Hytonen T."/>
            <person name="Andres J."/>
            <person name="Pham M."/>
            <person name="Weisz D."/>
            <person name="Mascagni F."/>
            <person name="Usai G."/>
            <person name="Natali L."/>
            <person name="Bassil N."/>
            <person name="Fernandez G.E."/>
            <person name="Lomsadze A."/>
            <person name="Armour M."/>
            <person name="Olukolu B."/>
            <person name="Poorten T."/>
            <person name="Britton C."/>
            <person name="Davik J."/>
            <person name="Ashrafi H."/>
            <person name="Aiden E.L."/>
            <person name="Borodovsky M."/>
            <person name="Worthington M."/>
        </authorList>
    </citation>
    <scope>NUCLEOTIDE SEQUENCE [LARGE SCALE GENOMIC DNA]</scope>
    <source>
        <strain evidence="1">PI 553951</strain>
    </source>
</reference>
<dbReference type="InterPro" id="IPR015915">
    <property type="entry name" value="Kelch-typ_b-propeller"/>
</dbReference>
<dbReference type="AlphaFoldDB" id="A0AAW1XQK5"/>
<organism evidence="1 2">
    <name type="scientific">Rubus argutus</name>
    <name type="common">Southern blackberry</name>
    <dbReference type="NCBI Taxonomy" id="59490"/>
    <lineage>
        <taxon>Eukaryota</taxon>
        <taxon>Viridiplantae</taxon>
        <taxon>Streptophyta</taxon>
        <taxon>Embryophyta</taxon>
        <taxon>Tracheophyta</taxon>
        <taxon>Spermatophyta</taxon>
        <taxon>Magnoliopsida</taxon>
        <taxon>eudicotyledons</taxon>
        <taxon>Gunneridae</taxon>
        <taxon>Pentapetalae</taxon>
        <taxon>rosids</taxon>
        <taxon>fabids</taxon>
        <taxon>Rosales</taxon>
        <taxon>Rosaceae</taxon>
        <taxon>Rosoideae</taxon>
        <taxon>Rosoideae incertae sedis</taxon>
        <taxon>Rubus</taxon>
    </lineage>
</organism>
<proteinExistence type="predicted"/>
<dbReference type="Proteomes" id="UP001457282">
    <property type="component" value="Unassembled WGS sequence"/>
</dbReference>
<keyword evidence="2" id="KW-1185">Reference proteome</keyword>
<evidence type="ECO:0000313" key="1">
    <source>
        <dbReference type="EMBL" id="KAK9937877.1"/>
    </source>
</evidence>
<dbReference type="EMBL" id="JBEDUW010000003">
    <property type="protein sequence ID" value="KAK9937877.1"/>
    <property type="molecule type" value="Genomic_DNA"/>
</dbReference>
<gene>
    <name evidence="1" type="ORF">M0R45_014644</name>
</gene>
<comment type="caution">
    <text evidence="1">The sequence shown here is derived from an EMBL/GenBank/DDBJ whole genome shotgun (WGS) entry which is preliminary data.</text>
</comment>
<dbReference type="SUPFAM" id="SSF117281">
    <property type="entry name" value="Kelch motif"/>
    <property type="match status" value="1"/>
</dbReference>
<evidence type="ECO:0000313" key="2">
    <source>
        <dbReference type="Proteomes" id="UP001457282"/>
    </source>
</evidence>
<name>A0AAW1XQK5_RUBAR</name>
<accession>A0AAW1XQK5</accession>
<protein>
    <submittedName>
        <fullName evidence="1">Uncharacterized protein</fullName>
    </submittedName>
</protein>
<sequence>MGVRTAAARLGLGLAAASARWNQKQKVNSFSQFIRRSRSSTLAAAVSGKKWELSKSDSGSELELELNKEKTLYLCFSEISRCDYDEYRAEVIRPIKLSQLLSTTSIDVDDDSMELREAAYKRMKLQMYHTNCSLFGSQILFAGGFKQKSLNALGYAIPSRDICSFDTMDPSPKFQVSSPRKTRIKIKSFPTGKNRVRLGEVDRKLYCLGHNPRFYPGPEIPCEPFEVFDPEDGDDPKWRPLAPPPFINRNTRDFSAAFVEGSNKILGWEGNKPEVFAFDVARPENGWIKSPSRLGGRLPTLSRGAPFFIHHNHPNFGASAGFQLMFAYDPVKAPQIVPVFLMSHNCDSLKPVNKPLRLPDLPYEFLTGELKDVSQTRFKFVHLGEKKVCLILYKFFYPRLYFPEEAYTYWMNEKEMTYNQRNMGSLLLITFEYDINSVNSESSLDIQLRLLGTHRFHYLTKQLRKPNPTCTRDASLAAAYLL</sequence>